<protein>
    <submittedName>
        <fullName evidence="1">Uncharacterized protein</fullName>
    </submittedName>
</protein>
<comment type="caution">
    <text evidence="1">The sequence shown here is derived from an EMBL/GenBank/DDBJ whole genome shotgun (WGS) entry which is preliminary data.</text>
</comment>
<reference evidence="1 2" key="1">
    <citation type="submission" date="2016-07" db="EMBL/GenBank/DDBJ databases">
        <title>Pervasive Adenine N6-methylation of Active Genes in Fungi.</title>
        <authorList>
            <consortium name="DOE Joint Genome Institute"/>
            <person name="Mondo S.J."/>
            <person name="Dannebaum R.O."/>
            <person name="Kuo R.C."/>
            <person name="Labutti K."/>
            <person name="Haridas S."/>
            <person name="Kuo A."/>
            <person name="Salamov A."/>
            <person name="Ahrendt S.R."/>
            <person name="Lipzen A."/>
            <person name="Sullivan W."/>
            <person name="Andreopoulos W.B."/>
            <person name="Clum A."/>
            <person name="Lindquist E."/>
            <person name="Daum C."/>
            <person name="Ramamoorthy G.K."/>
            <person name="Gryganskyi A."/>
            <person name="Culley D."/>
            <person name="Magnuson J.K."/>
            <person name="James T.Y."/>
            <person name="O'Malley M.A."/>
            <person name="Stajich J.E."/>
            <person name="Spatafora J.W."/>
            <person name="Visel A."/>
            <person name="Grigoriev I.V."/>
        </authorList>
    </citation>
    <scope>NUCLEOTIDE SEQUENCE [LARGE SCALE GENOMIC DNA]</scope>
    <source>
        <strain evidence="1 2">JEL800</strain>
    </source>
</reference>
<dbReference type="PANTHER" id="PTHR36986:SF1">
    <property type="entry name" value="UPF0643 PROTEIN PB2B2.08"/>
    <property type="match status" value="1"/>
</dbReference>
<evidence type="ECO:0000313" key="2">
    <source>
        <dbReference type="Proteomes" id="UP000193642"/>
    </source>
</evidence>
<keyword evidence="2" id="KW-1185">Reference proteome</keyword>
<gene>
    <name evidence="1" type="ORF">BCR33DRAFT_720169</name>
</gene>
<accession>A0A1Y2BX44</accession>
<dbReference type="OrthoDB" id="2140489at2759"/>
<dbReference type="AlphaFoldDB" id="A0A1Y2BX44"/>
<organism evidence="1 2">
    <name type="scientific">Rhizoclosmatium globosum</name>
    <dbReference type="NCBI Taxonomy" id="329046"/>
    <lineage>
        <taxon>Eukaryota</taxon>
        <taxon>Fungi</taxon>
        <taxon>Fungi incertae sedis</taxon>
        <taxon>Chytridiomycota</taxon>
        <taxon>Chytridiomycota incertae sedis</taxon>
        <taxon>Chytridiomycetes</taxon>
        <taxon>Chytridiales</taxon>
        <taxon>Chytriomycetaceae</taxon>
        <taxon>Rhizoclosmatium</taxon>
    </lineage>
</organism>
<dbReference type="EMBL" id="MCGO01000040">
    <property type="protein sequence ID" value="ORY39339.1"/>
    <property type="molecule type" value="Genomic_DNA"/>
</dbReference>
<proteinExistence type="predicted"/>
<name>A0A1Y2BX44_9FUNG</name>
<dbReference type="Proteomes" id="UP000193642">
    <property type="component" value="Unassembled WGS sequence"/>
</dbReference>
<sequence length="227" mass="25965">MTDFETQSQYEHQTQEQQFAALNATTSLETLYKLLYSTQRPNGSVEQSLKDQGAVIRNSTIHPPTSDLSSSLRIRPVDLALAERGLDHFHAITEDYFHVPIPEVFNWNEVAELLGAEEEGDWYIVAFRSVRKVDADAKALYDADHLAHTEALESGGLLKYWYGSLNEKRECLASCIWSSRDFARQATKKPYHLLAMSLASRMYESYTLERWSLVKNKGETVFHLTQL</sequence>
<evidence type="ECO:0000313" key="1">
    <source>
        <dbReference type="EMBL" id="ORY39339.1"/>
    </source>
</evidence>
<dbReference type="PANTHER" id="PTHR36986">
    <property type="entry name" value="UPF0643 PROTEIN PB2B2.08"/>
    <property type="match status" value="1"/>
</dbReference>